<keyword evidence="2" id="KW-1185">Reference proteome</keyword>
<accession>A0ABT5PKS0</accession>
<dbReference type="Proteomes" id="UP001150531">
    <property type="component" value="Unassembled WGS sequence"/>
</dbReference>
<proteinExistence type="predicted"/>
<sequence>MGYVDYQFENVFERPVENFMWRVILLVLSGGCHQDWYFRARQLLEEQVEKNKEKGTDLFNLINLSTFVWK</sequence>
<evidence type="ECO:0000313" key="1">
    <source>
        <dbReference type="EMBL" id="MDD1124488.1"/>
    </source>
</evidence>
<name>A0ABT5PKS0_9PSED</name>
<dbReference type="RefSeq" id="WP_273897408.1">
    <property type="nucleotide sequence ID" value="NZ_JAMDGS010000005.1"/>
</dbReference>
<organism evidence="1 2">
    <name type="scientific">Pseudomonas aphyarum</name>
    <dbReference type="NCBI Taxonomy" id="2942629"/>
    <lineage>
        <taxon>Bacteria</taxon>
        <taxon>Pseudomonadati</taxon>
        <taxon>Pseudomonadota</taxon>
        <taxon>Gammaproteobacteria</taxon>
        <taxon>Pseudomonadales</taxon>
        <taxon>Pseudomonadaceae</taxon>
        <taxon>Pseudomonas</taxon>
    </lineage>
</organism>
<gene>
    <name evidence="1" type="ORF">M5G18_07790</name>
</gene>
<protein>
    <submittedName>
        <fullName evidence="1">Uncharacterized protein</fullName>
    </submittedName>
</protein>
<evidence type="ECO:0000313" key="2">
    <source>
        <dbReference type="Proteomes" id="UP001150531"/>
    </source>
</evidence>
<reference evidence="1" key="1">
    <citation type="submission" date="2022-05" db="EMBL/GenBank/DDBJ databases">
        <title>Novel Pseudomonas spp. Isolated from a Rainbow Trout Aquaculture Facility.</title>
        <authorList>
            <person name="Testerman T."/>
            <person name="Graf J."/>
        </authorList>
    </citation>
    <scope>NUCLEOTIDE SEQUENCE</scope>
    <source>
        <strain evidence="1">ID386</strain>
    </source>
</reference>
<comment type="caution">
    <text evidence="1">The sequence shown here is derived from an EMBL/GenBank/DDBJ whole genome shotgun (WGS) entry which is preliminary data.</text>
</comment>
<dbReference type="EMBL" id="JAMDGS010000005">
    <property type="protein sequence ID" value="MDD1124488.1"/>
    <property type="molecule type" value="Genomic_DNA"/>
</dbReference>